<dbReference type="Gene3D" id="2.130.10.10">
    <property type="entry name" value="YVTN repeat-like/Quinoprotein amine dehydrogenase"/>
    <property type="match status" value="1"/>
</dbReference>
<evidence type="ECO:0000313" key="4">
    <source>
        <dbReference type="Proteomes" id="UP000250918"/>
    </source>
</evidence>
<dbReference type="NCBIfam" id="TIGR04183">
    <property type="entry name" value="Por_Secre_tail"/>
    <property type="match status" value="1"/>
</dbReference>
<dbReference type="Pfam" id="PF08309">
    <property type="entry name" value="LVIVD"/>
    <property type="match status" value="3"/>
</dbReference>
<dbReference type="Proteomes" id="UP000250918">
    <property type="component" value="Unassembled WGS sequence"/>
</dbReference>
<keyword evidence="1" id="KW-0472">Membrane</keyword>
<dbReference type="InterPro" id="IPR026444">
    <property type="entry name" value="Secre_tail"/>
</dbReference>
<dbReference type="SUPFAM" id="SSF101908">
    <property type="entry name" value="Putative isomerase YbhE"/>
    <property type="match status" value="1"/>
</dbReference>
<feature type="domain" description="Secretion system C-terminal sorting" evidence="2">
    <location>
        <begin position="676"/>
        <end position="751"/>
    </location>
</feature>
<organism evidence="3 4">
    <name type="scientific">candidate division GN15 bacterium</name>
    <dbReference type="NCBI Taxonomy" id="2072418"/>
    <lineage>
        <taxon>Bacteria</taxon>
        <taxon>candidate division GN15</taxon>
    </lineage>
</organism>
<gene>
    <name evidence="3" type="ORF">C3F09_04145</name>
</gene>
<dbReference type="EMBL" id="PQAP01000036">
    <property type="protein sequence ID" value="PWB74272.1"/>
    <property type="molecule type" value="Genomic_DNA"/>
</dbReference>
<comment type="caution">
    <text evidence="3">The sequence shown here is derived from an EMBL/GenBank/DDBJ whole genome shotgun (WGS) entry which is preliminary data.</text>
</comment>
<keyword evidence="1" id="KW-0812">Transmembrane</keyword>
<name>A0A855XA12_9BACT</name>
<evidence type="ECO:0000313" key="3">
    <source>
        <dbReference type="EMBL" id="PWB74272.1"/>
    </source>
</evidence>
<sequence>MSCAAVSGGKRLTSLISIMAMVAAFSIVTAHTVIADHLPYDGSDLWNGMNRIVVDDTLGYAAMAYGVQVFDLKDPSNPRAVSQLFLENESAVDIAILPGPKYVAVITGDGRTLHLVNIVDPLSPVISRSYLLPERAFSLTTDREVVAVGCSRKLFLINVYNPTELTGKSYDIPIDPLDIAIRGNIAFIVGYGYLYSIRIKQDTAITLDSLATGFYPVALSKSPDDSLIYVADLDPIWPGCQSAFTIVNGADSSNLRILGRYPLSGSAEHVSDVAVNGSYAFVSSGYAGTQVLDISDPTSPDSITTIPTNYFANNIALSQNLALVIDRVPFGTADLSCFTPSFDPPYPPLGFAIYDVTDPRSPTLAGRFDLPSRTDIMVRSESTMVTASQFDYDASVRIFDVDRPGQLQLLSTLTPAGTTEGLLIQDSLLFICNNNSNLDIYSIADRTSPHLLGQLSTGQSTGRFGMAVRMPYLYLSAFSPSVRIMDISNPALPSELASCNVINAGRSVALSGDYLYVGTDSSLGVVDISDPALAQYVCNVGDSQYDQLVISDNRLVARGPHGFDLFSLADPSAPQLVHHCALPSLTLTDICVRGDFVYLACGDSGIRMAMIANTDTIRIIGSFDTQGSANSITVDSSGLIVGDSYGILYLNIDEPVSVDESIDSRIPNSFSLFQNYPNPFNPLTTIEYYLPRRTHVEIAVYNIAGQRVKILVSKIQATGRHSVQLSIGALASGVYFYQLVADGVTQGTKKMLLLK</sequence>
<accession>A0A855XA12</accession>
<protein>
    <recommendedName>
        <fullName evidence="2">Secretion system C-terminal sorting domain-containing protein</fullName>
    </recommendedName>
</protein>
<reference evidence="3 4" key="1">
    <citation type="journal article" date="2018" name="ISME J.">
        <title>A methanotrophic archaeon couples anaerobic oxidation of methane to Fe(III) reduction.</title>
        <authorList>
            <person name="Cai C."/>
            <person name="Leu A.O."/>
            <person name="Xie G.J."/>
            <person name="Guo J."/>
            <person name="Feng Y."/>
            <person name="Zhao J.X."/>
            <person name="Tyson G.W."/>
            <person name="Yuan Z."/>
            <person name="Hu S."/>
        </authorList>
    </citation>
    <scope>NUCLEOTIDE SEQUENCE [LARGE SCALE GENOMIC DNA]</scope>
    <source>
        <strain evidence="3">FeB_12</strain>
    </source>
</reference>
<evidence type="ECO:0000256" key="1">
    <source>
        <dbReference type="SAM" id="Phobius"/>
    </source>
</evidence>
<feature type="transmembrane region" description="Helical" evidence="1">
    <location>
        <begin position="12"/>
        <end position="34"/>
    </location>
</feature>
<evidence type="ECO:0000259" key="2">
    <source>
        <dbReference type="Pfam" id="PF18962"/>
    </source>
</evidence>
<proteinExistence type="predicted"/>
<dbReference type="SUPFAM" id="SSF50969">
    <property type="entry name" value="YVTN repeat-like/Quinoprotein amine dehydrogenase"/>
    <property type="match status" value="1"/>
</dbReference>
<dbReference type="InterPro" id="IPR013211">
    <property type="entry name" value="LVIVD"/>
</dbReference>
<keyword evidence="1" id="KW-1133">Transmembrane helix</keyword>
<dbReference type="Gene3D" id="2.60.40.4070">
    <property type="match status" value="1"/>
</dbReference>
<dbReference type="InterPro" id="IPR015943">
    <property type="entry name" value="WD40/YVTN_repeat-like_dom_sf"/>
</dbReference>
<dbReference type="InterPro" id="IPR011044">
    <property type="entry name" value="Quino_amine_DH_bsu"/>
</dbReference>
<dbReference type="Pfam" id="PF18962">
    <property type="entry name" value="Por_Secre_tail"/>
    <property type="match status" value="1"/>
</dbReference>
<dbReference type="AlphaFoldDB" id="A0A855XA12"/>